<evidence type="ECO:0000313" key="2">
    <source>
        <dbReference type="Proteomes" id="UP000063971"/>
    </source>
</evidence>
<dbReference type="AlphaFoldDB" id="A0AAU8U644"/>
<dbReference type="EMBL" id="CP012195">
    <property type="protein sequence ID" value="AKT91413.1"/>
    <property type="molecule type" value="Genomic_DNA"/>
</dbReference>
<gene>
    <name evidence="1" type="ORF">CUREO_1607</name>
</gene>
<dbReference type="Proteomes" id="UP000063971">
    <property type="component" value="Chromosome"/>
</dbReference>
<reference evidence="1 2" key="1">
    <citation type="journal article" date="2015" name="Genome Announc.">
        <title>Complete Genome Sequence of the Campylobacter ureolyticus Clinical Isolate RIGS 9880.</title>
        <authorList>
            <person name="Miller W.G."/>
            <person name="Yee E."/>
            <person name="On S.L."/>
            <person name="Andersen L.P."/>
            <person name="Bono J.L."/>
        </authorList>
    </citation>
    <scope>NUCLEOTIDE SEQUENCE [LARGE SCALE GENOMIC DNA]</scope>
    <source>
        <strain evidence="1 2">RIGS 9880</strain>
    </source>
</reference>
<evidence type="ECO:0008006" key="3">
    <source>
        <dbReference type="Google" id="ProtNLM"/>
    </source>
</evidence>
<dbReference type="KEGG" id="cure:CUREO_1607"/>
<dbReference type="RefSeq" id="WP_050335884.1">
    <property type="nucleotide sequence ID" value="NZ_CP012195.1"/>
</dbReference>
<evidence type="ECO:0000313" key="1">
    <source>
        <dbReference type="EMBL" id="AKT91413.1"/>
    </source>
</evidence>
<proteinExistence type="predicted"/>
<dbReference type="Pfam" id="PF13155">
    <property type="entry name" value="Toprim_2"/>
    <property type="match status" value="1"/>
</dbReference>
<organism evidence="1 2">
    <name type="scientific">Campylobacter ureolyticus RIGS 9880</name>
    <dbReference type="NCBI Taxonomy" id="1032069"/>
    <lineage>
        <taxon>Bacteria</taxon>
        <taxon>Pseudomonadati</taxon>
        <taxon>Campylobacterota</taxon>
        <taxon>Epsilonproteobacteria</taxon>
        <taxon>Campylobacterales</taxon>
        <taxon>Campylobacteraceae</taxon>
        <taxon>Campylobacter</taxon>
    </lineage>
</organism>
<name>A0AAU8U644_9BACT</name>
<dbReference type="Gene3D" id="3.40.1360.10">
    <property type="match status" value="1"/>
</dbReference>
<sequence>MENLVELPLDEILRNNGYFEKREKSSQNYKTLTNENSDTIVISRQQNGHYLYFNPNDDKDKGNIYNFAKNRGIKASDLIDTNNINKIKELKSSIKPIINLNRNSNKIIDKYKKMNNVDKNSFFVSKRKLNIELLSRFSFLRQDEKYKNVVVPTYTLASIQTKNGNKEYLRQTGTISYLSSPITQDPQGKPYNKPIKQLCNGNKGLEVLKADDANKNPKEFKNIVVCESMIDTLSYAQINNINLKETLLCSTNGQISQSQKIALKALQKLAPNTEFLLGFDNDDRGKEFCKIVEEIIPNTKRITPILKDFSDDLVIGKELGLDNKDINKESLLKPINDFKKNVEYLQKKYDILEPYAKDKKVKELFSQNIAKFKEIEPKVRCIQGMRECYKRLNILENKISRDYSKSR</sequence>
<accession>A0AAU8U644</accession>
<protein>
    <recommendedName>
        <fullName evidence="3">DUF3991 domain-containing protein</fullName>
    </recommendedName>
</protein>